<protein>
    <submittedName>
        <fullName evidence="1">Uncharacterized protein</fullName>
    </submittedName>
</protein>
<gene>
    <name evidence="1" type="ORF">LCGC14_0140860</name>
</gene>
<dbReference type="EMBL" id="LAZR01000049">
    <property type="protein sequence ID" value="KKN98845.1"/>
    <property type="molecule type" value="Genomic_DNA"/>
</dbReference>
<name>A0A0F9V0V3_9ZZZZ</name>
<comment type="caution">
    <text evidence="1">The sequence shown here is derived from an EMBL/GenBank/DDBJ whole genome shotgun (WGS) entry which is preliminary data.</text>
</comment>
<evidence type="ECO:0000313" key="1">
    <source>
        <dbReference type="EMBL" id="KKN98845.1"/>
    </source>
</evidence>
<accession>A0A0F9V0V3</accession>
<reference evidence="1" key="1">
    <citation type="journal article" date="2015" name="Nature">
        <title>Complex archaea that bridge the gap between prokaryotes and eukaryotes.</title>
        <authorList>
            <person name="Spang A."/>
            <person name="Saw J.H."/>
            <person name="Jorgensen S.L."/>
            <person name="Zaremba-Niedzwiedzka K."/>
            <person name="Martijn J."/>
            <person name="Lind A.E."/>
            <person name="van Eijk R."/>
            <person name="Schleper C."/>
            <person name="Guy L."/>
            <person name="Ettema T.J."/>
        </authorList>
    </citation>
    <scope>NUCLEOTIDE SEQUENCE</scope>
</reference>
<dbReference type="AlphaFoldDB" id="A0A0F9V0V3"/>
<organism evidence="1">
    <name type="scientific">marine sediment metagenome</name>
    <dbReference type="NCBI Taxonomy" id="412755"/>
    <lineage>
        <taxon>unclassified sequences</taxon>
        <taxon>metagenomes</taxon>
        <taxon>ecological metagenomes</taxon>
    </lineage>
</organism>
<proteinExistence type="predicted"/>
<sequence>MQVSNSSSLELIQLFTNLLWANTPEGWILKDVYFQNTLFVTMFVPKTTTEQNELLSLNMELGFQKIRRSFDLEIIQKRKNDLWGLAADCVEEIRGEVENDK</sequence>